<organism evidence="3 4">
    <name type="scientific">Prunus armeniaca</name>
    <name type="common">Apricot</name>
    <name type="synonym">Armeniaca vulgaris</name>
    <dbReference type="NCBI Taxonomy" id="36596"/>
    <lineage>
        <taxon>Eukaryota</taxon>
        <taxon>Viridiplantae</taxon>
        <taxon>Streptophyta</taxon>
        <taxon>Embryophyta</taxon>
        <taxon>Tracheophyta</taxon>
        <taxon>Spermatophyta</taxon>
        <taxon>Magnoliopsida</taxon>
        <taxon>eudicotyledons</taxon>
        <taxon>Gunneridae</taxon>
        <taxon>Pentapetalae</taxon>
        <taxon>rosids</taxon>
        <taxon>fabids</taxon>
        <taxon>Rosales</taxon>
        <taxon>Rosaceae</taxon>
        <taxon>Amygdaloideae</taxon>
        <taxon>Amygdaleae</taxon>
        <taxon>Prunus</taxon>
    </lineage>
</organism>
<dbReference type="GO" id="GO:0005634">
    <property type="term" value="C:nucleus"/>
    <property type="evidence" value="ECO:0007669"/>
    <property type="project" value="UniProtKB-SubCell"/>
</dbReference>
<keyword evidence="4" id="KW-1185">Reference proteome</keyword>
<dbReference type="OrthoDB" id="1727067at2759"/>
<keyword evidence="1" id="KW-0862">Zinc</keyword>
<name>A0A6J5XRB8_PRUAR</name>
<evidence type="ECO:0000259" key="2">
    <source>
        <dbReference type="Pfam" id="PF03101"/>
    </source>
</evidence>
<sequence>MGVEIDLNLPEEDGDGVSQDNTNIFKSAGFINEDTYFSEMEFHSDDKAYEFYSKTSGEWIGAKFACTRHGKKRKSNAINPRPCLKIDCKASLEVKRREHNHDLHPEHIHYFPSNRRITNADKYNINALHSDEYETLEGHNGMKVNMDWMGNYNLWTSRMHEYFAGQATQDGTVDTY</sequence>
<accession>A0A6J5XRB8</accession>
<dbReference type="PANTHER" id="PTHR31669:SF21">
    <property type="entry name" value="PROTEIN FAR-RED IMPAIRED RESPONSE 1"/>
    <property type="match status" value="1"/>
</dbReference>
<comment type="similarity">
    <text evidence="1">Belongs to the FHY3/FAR1 family.</text>
</comment>
<dbReference type="PANTHER" id="PTHR31669">
    <property type="entry name" value="PROTEIN FAR1-RELATED SEQUENCE 10-RELATED"/>
    <property type="match status" value="1"/>
</dbReference>
<keyword evidence="1" id="KW-0863">Zinc-finger</keyword>
<dbReference type="GO" id="GO:0008270">
    <property type="term" value="F:zinc ion binding"/>
    <property type="evidence" value="ECO:0007669"/>
    <property type="project" value="UniProtKB-UniRule"/>
</dbReference>
<evidence type="ECO:0000313" key="4">
    <source>
        <dbReference type="Proteomes" id="UP000507245"/>
    </source>
</evidence>
<dbReference type="InterPro" id="IPR031052">
    <property type="entry name" value="FHY3/FAR1"/>
</dbReference>
<reference evidence="4" key="1">
    <citation type="journal article" date="2020" name="Genome Biol.">
        <title>Gamete binning: chromosome-level and haplotype-resolved genome assembly enabled by high-throughput single-cell sequencing of gamete genomes.</title>
        <authorList>
            <person name="Campoy J.A."/>
            <person name="Sun H."/>
            <person name="Goel M."/>
            <person name="Jiao W.-B."/>
            <person name="Folz-Donahue K."/>
            <person name="Wang N."/>
            <person name="Rubio M."/>
            <person name="Liu C."/>
            <person name="Kukat C."/>
            <person name="Ruiz D."/>
            <person name="Huettel B."/>
            <person name="Schneeberger K."/>
        </authorList>
    </citation>
    <scope>NUCLEOTIDE SEQUENCE [LARGE SCALE GENOMIC DNA]</scope>
    <source>
        <strain evidence="4">cv. Rojo Pasion</strain>
    </source>
</reference>
<comment type="subcellular location">
    <subcellularLocation>
        <location evidence="1">Nucleus</location>
    </subcellularLocation>
</comment>
<gene>
    <name evidence="3" type="ORF">ORAREDHAP_LOCUS41318</name>
</gene>
<keyword evidence="1" id="KW-0539">Nucleus</keyword>
<dbReference type="AlphaFoldDB" id="A0A6J5XRB8"/>
<comment type="function">
    <text evidence="1">Putative transcription activator involved in regulating light control of development.</text>
</comment>
<proteinExistence type="inferred from homology"/>
<dbReference type="InterPro" id="IPR004330">
    <property type="entry name" value="FAR1_DNA_bnd_dom"/>
</dbReference>
<dbReference type="EMBL" id="CAEKKB010000007">
    <property type="protein sequence ID" value="CAB4316279.1"/>
    <property type="molecule type" value="Genomic_DNA"/>
</dbReference>
<evidence type="ECO:0000256" key="1">
    <source>
        <dbReference type="RuleBase" id="RU367018"/>
    </source>
</evidence>
<keyword evidence="1" id="KW-0479">Metal-binding</keyword>
<feature type="domain" description="FAR1" evidence="2">
    <location>
        <begin position="48"/>
        <end position="101"/>
    </location>
</feature>
<dbReference type="Proteomes" id="UP000507245">
    <property type="component" value="Unassembled WGS sequence"/>
</dbReference>
<evidence type="ECO:0000313" key="3">
    <source>
        <dbReference type="EMBL" id="CAB4316279.1"/>
    </source>
</evidence>
<dbReference type="Pfam" id="PF03101">
    <property type="entry name" value="FAR1"/>
    <property type="match status" value="1"/>
</dbReference>
<dbReference type="GO" id="GO:0006355">
    <property type="term" value="P:regulation of DNA-templated transcription"/>
    <property type="evidence" value="ECO:0007669"/>
    <property type="project" value="UniProtKB-UniRule"/>
</dbReference>
<protein>
    <recommendedName>
        <fullName evidence="1">Protein FAR1-RELATED SEQUENCE</fullName>
    </recommendedName>
</protein>